<gene>
    <name evidence="10" type="ORF">LVJ77_05890</name>
</gene>
<dbReference type="NCBIfam" id="NF001204">
    <property type="entry name" value="PRK00166.1"/>
    <property type="match status" value="1"/>
</dbReference>
<dbReference type="RefSeq" id="WP_027009711.1">
    <property type="nucleotide sequence ID" value="NZ_CP091521.1"/>
</dbReference>
<dbReference type="InterPro" id="IPR004843">
    <property type="entry name" value="Calcineurin-like_PHP"/>
</dbReference>
<dbReference type="PANTHER" id="PTHR40942">
    <property type="match status" value="1"/>
</dbReference>
<comment type="function">
    <text evidence="1">Hydrolyzes diadenosine 5',5'''-P1,P4-tetraphosphate to yield ADP.</text>
</comment>
<name>A0A8T9MWI6_9NEIS</name>
<proteinExistence type="inferred from homology"/>
<dbReference type="EMBL" id="CP091521">
    <property type="protein sequence ID" value="UOP05609.2"/>
    <property type="molecule type" value="Genomic_DNA"/>
</dbReference>
<keyword evidence="11" id="KW-1185">Reference proteome</keyword>
<dbReference type="InterPro" id="IPR004617">
    <property type="entry name" value="ApaH"/>
</dbReference>
<dbReference type="PANTHER" id="PTHR40942:SF4">
    <property type="entry name" value="CYTOCHROME C5"/>
    <property type="match status" value="1"/>
</dbReference>
<comment type="similarity">
    <text evidence="2">Belongs to the Ap4A hydrolase family.</text>
</comment>
<dbReference type="CDD" id="cd07422">
    <property type="entry name" value="MPP_ApaH"/>
    <property type="match status" value="1"/>
</dbReference>
<evidence type="ECO:0000256" key="2">
    <source>
        <dbReference type="ARBA" id="ARBA00005419"/>
    </source>
</evidence>
<evidence type="ECO:0000313" key="11">
    <source>
        <dbReference type="Proteomes" id="UP000831534"/>
    </source>
</evidence>
<evidence type="ECO:0000256" key="7">
    <source>
        <dbReference type="ARBA" id="ARBA00033210"/>
    </source>
</evidence>
<feature type="domain" description="Calcineurin-like phosphoesterase" evidence="9">
    <location>
        <begin position="5"/>
        <end position="122"/>
    </location>
</feature>
<dbReference type="GO" id="GO:0008803">
    <property type="term" value="F:bis(5'-nucleosyl)-tetraphosphatase (symmetrical) activity"/>
    <property type="evidence" value="ECO:0007669"/>
    <property type="project" value="UniProtKB-EC"/>
</dbReference>
<evidence type="ECO:0000256" key="8">
    <source>
        <dbReference type="ARBA" id="ARBA00049417"/>
    </source>
</evidence>
<dbReference type="AlphaFoldDB" id="A0A8T9MWI6"/>
<dbReference type="KEGG" id="ckh:LVJ77_05890"/>
<evidence type="ECO:0000256" key="4">
    <source>
        <dbReference type="ARBA" id="ARBA00022801"/>
    </source>
</evidence>
<evidence type="ECO:0000256" key="3">
    <source>
        <dbReference type="ARBA" id="ARBA00012506"/>
    </source>
</evidence>
<evidence type="ECO:0000313" key="10">
    <source>
        <dbReference type="EMBL" id="UOP05609.2"/>
    </source>
</evidence>
<reference evidence="10" key="2">
    <citation type="submission" date="2024-09" db="EMBL/GenBank/DDBJ databases">
        <authorList>
            <person name="Veyrier F.J."/>
        </authorList>
    </citation>
    <scope>NUCLEOTIDE SEQUENCE</scope>
    <source>
        <strain evidence="10">17694</strain>
    </source>
</reference>
<dbReference type="Proteomes" id="UP000831534">
    <property type="component" value="Chromosome"/>
</dbReference>
<evidence type="ECO:0000256" key="1">
    <source>
        <dbReference type="ARBA" id="ARBA00003413"/>
    </source>
</evidence>
<dbReference type="NCBIfam" id="TIGR00668">
    <property type="entry name" value="apaH"/>
    <property type="match status" value="1"/>
</dbReference>
<protein>
    <recommendedName>
        <fullName evidence="3">bis(5'-nucleosyl)-tetraphosphatase (symmetrical)</fullName>
        <ecNumber evidence="3">3.6.1.41</ecNumber>
    </recommendedName>
    <alternativeName>
        <fullName evidence="6">Ap4A hydrolase</fullName>
    </alternativeName>
    <alternativeName>
        <fullName evidence="5">Diadenosine 5',5'''-P1,P4-tetraphosphate pyrophosphohydrolase</fullName>
    </alternativeName>
    <alternativeName>
        <fullName evidence="7">Diadenosine tetraphosphatase</fullName>
    </alternativeName>
</protein>
<dbReference type="PIRSF" id="PIRSF000903">
    <property type="entry name" value="B5n-ttraPtase_sm"/>
    <property type="match status" value="1"/>
</dbReference>
<organism evidence="10 11">
    <name type="scientific">Conchiformibius kuhniae</name>
    <dbReference type="NCBI Taxonomy" id="211502"/>
    <lineage>
        <taxon>Bacteria</taxon>
        <taxon>Pseudomonadati</taxon>
        <taxon>Pseudomonadota</taxon>
        <taxon>Betaproteobacteria</taxon>
        <taxon>Neisseriales</taxon>
        <taxon>Neisseriaceae</taxon>
        <taxon>Conchiformibius</taxon>
    </lineage>
</organism>
<evidence type="ECO:0000259" key="9">
    <source>
        <dbReference type="Pfam" id="PF00149"/>
    </source>
</evidence>
<dbReference type="SUPFAM" id="SSF56300">
    <property type="entry name" value="Metallo-dependent phosphatases"/>
    <property type="match status" value="1"/>
</dbReference>
<evidence type="ECO:0000256" key="5">
    <source>
        <dbReference type="ARBA" id="ARBA00031248"/>
    </source>
</evidence>
<reference evidence="10" key="1">
    <citation type="journal article" date="2022" name="Res Sq">
        <title>Evolution of multicellular longitudinally dividing oral cavity symbionts (Neisseriaceae).</title>
        <authorList>
            <person name="Nyongesa S."/>
            <person name="Weber P."/>
            <person name="Bernet E."/>
            <person name="Pullido F."/>
            <person name="Nieckarz M."/>
            <person name="Delaby M."/>
            <person name="Nieves C."/>
            <person name="Viehboeck T."/>
            <person name="Krause N."/>
            <person name="Rivera-Millot A."/>
            <person name="Nakamura A."/>
            <person name="Vischer N."/>
            <person name="VanNieuwenhze M."/>
            <person name="Brun Y."/>
            <person name="Cava F."/>
            <person name="Bulgheresi S."/>
            <person name="Veyrier F."/>
        </authorList>
    </citation>
    <scope>NUCLEOTIDE SEQUENCE</scope>
    <source>
        <strain evidence="10">17694</strain>
    </source>
</reference>
<accession>A0A8T9MWI6</accession>
<dbReference type="EC" id="3.6.1.41" evidence="3"/>
<dbReference type="InterPro" id="IPR029052">
    <property type="entry name" value="Metallo-depent_PP-like"/>
</dbReference>
<dbReference type="Gene3D" id="3.60.21.10">
    <property type="match status" value="1"/>
</dbReference>
<dbReference type="Pfam" id="PF00149">
    <property type="entry name" value="Metallophos"/>
    <property type="match status" value="1"/>
</dbReference>
<sequence>MAHYAIGDLQGCYDQLCALLERIGFQHGRDTLWLTGDLVNRGPKSLECLQFAMRHPDSVQTVLGNHDLHLLAIAYGAAKHKKQDTLHTVLNHPDFPKMRDWLRAQPFLLDNGTHLMVHAGLLPQWSCADARAHAAELAQALRGKAAGAFFADMYGDRPNAWHDDLRGTERLRLLCNVFTRMRVLTLNNELNFDFKANYANMPDTRRAWFDAPDRRHRDRTIVFGHWSALGLRDENGVLALDTGALWGGRLTAADLSDHRIFSVAGLPGGDWRVSTRKATH</sequence>
<comment type="catalytic activity">
    <reaction evidence="8">
        <text>P(1),P(4)-bis(5'-adenosyl) tetraphosphate + H2O = 2 ADP + 2 H(+)</text>
        <dbReference type="Rhea" id="RHEA:24252"/>
        <dbReference type="ChEBI" id="CHEBI:15377"/>
        <dbReference type="ChEBI" id="CHEBI:15378"/>
        <dbReference type="ChEBI" id="CHEBI:58141"/>
        <dbReference type="ChEBI" id="CHEBI:456216"/>
        <dbReference type="EC" id="3.6.1.41"/>
    </reaction>
</comment>
<keyword evidence="4 10" id="KW-0378">Hydrolase</keyword>
<evidence type="ECO:0000256" key="6">
    <source>
        <dbReference type="ARBA" id="ARBA00032248"/>
    </source>
</evidence>